<name>A0AAW1NXB9_9CHLO</name>
<dbReference type="InterPro" id="IPR001251">
    <property type="entry name" value="CRAL-TRIO_dom"/>
</dbReference>
<evidence type="ECO:0000259" key="1">
    <source>
        <dbReference type="PROSITE" id="PS50191"/>
    </source>
</evidence>
<dbReference type="Proteomes" id="UP001465755">
    <property type="component" value="Unassembled WGS sequence"/>
</dbReference>
<dbReference type="PANTHER" id="PTHR46277:SF3">
    <property type="entry name" value="BINDING PROTEIN, PUTATIVE-RELATED"/>
    <property type="match status" value="1"/>
</dbReference>
<dbReference type="PROSITE" id="PS50191">
    <property type="entry name" value="CRAL_TRIO"/>
    <property type="match status" value="1"/>
</dbReference>
<dbReference type="InterPro" id="IPR036865">
    <property type="entry name" value="CRAL-TRIO_dom_sf"/>
</dbReference>
<evidence type="ECO:0000313" key="3">
    <source>
        <dbReference type="Proteomes" id="UP001465755"/>
    </source>
</evidence>
<evidence type="ECO:0000313" key="2">
    <source>
        <dbReference type="EMBL" id="KAK9798213.1"/>
    </source>
</evidence>
<dbReference type="EMBL" id="JALJOQ010000099">
    <property type="protein sequence ID" value="KAK9798213.1"/>
    <property type="molecule type" value="Genomic_DNA"/>
</dbReference>
<sequence length="278" mass="31036">MNFFSSHKPLSEQEQKTALAELRSAIEASTSGSGPSVYEQLRQGGEPGLYEEGRIDDLTYGRWLRAENYNVKKAATRLREHAAWRVKYVPHGSIPEADVQRELDTGKAYVQGFDKHGRPLTICTGRLHSKAVRDLDETKRFICYTLDAALRSNDIKRNPEGKICSIFDLRGMSMDSIDAAVLRAVFDLLANHYPERLGKLWMLDAPGIFYALWKVVSPFVDSVTKAKIEFVDGKKAMDEFRVTIGMETLPKALGGDAELVPVKKVAEQNAPHEASAAH</sequence>
<dbReference type="AlphaFoldDB" id="A0AAW1NXB9"/>
<dbReference type="PANTHER" id="PTHR46277">
    <property type="entry name" value="OS03G0850700 PROTEIN"/>
    <property type="match status" value="1"/>
</dbReference>
<dbReference type="SMART" id="SM00516">
    <property type="entry name" value="SEC14"/>
    <property type="match status" value="1"/>
</dbReference>
<protein>
    <recommendedName>
        <fullName evidence="1">CRAL-TRIO domain-containing protein</fullName>
    </recommendedName>
</protein>
<organism evidence="2 3">
    <name type="scientific">Symbiochloris irregularis</name>
    <dbReference type="NCBI Taxonomy" id="706552"/>
    <lineage>
        <taxon>Eukaryota</taxon>
        <taxon>Viridiplantae</taxon>
        <taxon>Chlorophyta</taxon>
        <taxon>core chlorophytes</taxon>
        <taxon>Trebouxiophyceae</taxon>
        <taxon>Trebouxiales</taxon>
        <taxon>Trebouxiaceae</taxon>
        <taxon>Symbiochloris</taxon>
    </lineage>
</organism>
<gene>
    <name evidence="2" type="ORF">WJX73_007072</name>
</gene>
<dbReference type="SUPFAM" id="SSF52087">
    <property type="entry name" value="CRAL/TRIO domain"/>
    <property type="match status" value="1"/>
</dbReference>
<dbReference type="Pfam" id="PF00650">
    <property type="entry name" value="CRAL_TRIO"/>
    <property type="match status" value="1"/>
</dbReference>
<dbReference type="SUPFAM" id="SSF46938">
    <property type="entry name" value="CRAL/TRIO N-terminal domain"/>
    <property type="match status" value="1"/>
</dbReference>
<proteinExistence type="predicted"/>
<dbReference type="CDD" id="cd00170">
    <property type="entry name" value="SEC14"/>
    <property type="match status" value="1"/>
</dbReference>
<feature type="domain" description="CRAL-TRIO" evidence="1">
    <location>
        <begin position="96"/>
        <end position="261"/>
    </location>
</feature>
<accession>A0AAW1NXB9</accession>
<reference evidence="2 3" key="1">
    <citation type="journal article" date="2024" name="Nat. Commun.">
        <title>Phylogenomics reveals the evolutionary origins of lichenization in chlorophyte algae.</title>
        <authorList>
            <person name="Puginier C."/>
            <person name="Libourel C."/>
            <person name="Otte J."/>
            <person name="Skaloud P."/>
            <person name="Haon M."/>
            <person name="Grisel S."/>
            <person name="Petersen M."/>
            <person name="Berrin J.G."/>
            <person name="Delaux P.M."/>
            <person name="Dal Grande F."/>
            <person name="Keller J."/>
        </authorList>
    </citation>
    <scope>NUCLEOTIDE SEQUENCE [LARGE SCALE GENOMIC DNA]</scope>
    <source>
        <strain evidence="2 3">SAG 2036</strain>
    </source>
</reference>
<dbReference type="InterPro" id="IPR036273">
    <property type="entry name" value="CRAL/TRIO_N_dom_sf"/>
</dbReference>
<dbReference type="Gene3D" id="3.40.525.10">
    <property type="entry name" value="CRAL-TRIO lipid binding domain"/>
    <property type="match status" value="1"/>
</dbReference>
<keyword evidence="3" id="KW-1185">Reference proteome</keyword>
<comment type="caution">
    <text evidence="2">The sequence shown here is derived from an EMBL/GenBank/DDBJ whole genome shotgun (WGS) entry which is preliminary data.</text>
</comment>